<name>A0ABW6AC85_9BACT</name>
<dbReference type="InterPro" id="IPR000182">
    <property type="entry name" value="GNAT_dom"/>
</dbReference>
<keyword evidence="3" id="KW-1185">Reference proteome</keyword>
<dbReference type="PROSITE" id="PS51186">
    <property type="entry name" value="GNAT"/>
    <property type="match status" value="1"/>
</dbReference>
<keyword evidence="2" id="KW-0012">Acyltransferase</keyword>
<comment type="caution">
    <text evidence="2">The sequence shown here is derived from an EMBL/GenBank/DDBJ whole genome shotgun (WGS) entry which is preliminary data.</text>
</comment>
<evidence type="ECO:0000259" key="1">
    <source>
        <dbReference type="PROSITE" id="PS51186"/>
    </source>
</evidence>
<proteinExistence type="predicted"/>
<dbReference type="EC" id="2.3.-.-" evidence="2"/>
<dbReference type="EMBL" id="JBHUOM010000001">
    <property type="protein sequence ID" value="MFD2933036.1"/>
    <property type="molecule type" value="Genomic_DNA"/>
</dbReference>
<reference evidence="3" key="1">
    <citation type="journal article" date="2019" name="Int. J. Syst. Evol. Microbiol.">
        <title>The Global Catalogue of Microorganisms (GCM) 10K type strain sequencing project: providing services to taxonomists for standard genome sequencing and annotation.</title>
        <authorList>
            <consortium name="The Broad Institute Genomics Platform"/>
            <consortium name="The Broad Institute Genome Sequencing Center for Infectious Disease"/>
            <person name="Wu L."/>
            <person name="Ma J."/>
        </authorList>
    </citation>
    <scope>NUCLEOTIDE SEQUENCE [LARGE SCALE GENOMIC DNA]</scope>
    <source>
        <strain evidence="3">KCTC 52490</strain>
    </source>
</reference>
<dbReference type="GO" id="GO:0016746">
    <property type="term" value="F:acyltransferase activity"/>
    <property type="evidence" value="ECO:0007669"/>
    <property type="project" value="UniProtKB-KW"/>
</dbReference>
<sequence length="145" mass="16413">MELLPIQQTLEENTQFLHHPDCESSLSMSVEFFNRIGYTPPWIGYYAQLNGNLVGSGAFKGKPKDGRVEIAYGILPHYQQQGICTELCRQLVILALKTDPAVKVTARTFLPDNPSTRILKKNGFVCSGTVWDDEDGTVWEWEYTQ</sequence>
<accession>A0ABW6AC85</accession>
<evidence type="ECO:0000313" key="2">
    <source>
        <dbReference type="EMBL" id="MFD2933036.1"/>
    </source>
</evidence>
<dbReference type="Gene3D" id="3.40.630.30">
    <property type="match status" value="1"/>
</dbReference>
<feature type="domain" description="N-acetyltransferase" evidence="1">
    <location>
        <begin position="1"/>
        <end position="145"/>
    </location>
</feature>
<dbReference type="InterPro" id="IPR016181">
    <property type="entry name" value="Acyl_CoA_acyltransferase"/>
</dbReference>
<dbReference type="RefSeq" id="WP_381497218.1">
    <property type="nucleotide sequence ID" value="NZ_JBHUOM010000001.1"/>
</dbReference>
<dbReference type="Proteomes" id="UP001597512">
    <property type="component" value="Unassembled WGS sequence"/>
</dbReference>
<protein>
    <submittedName>
        <fullName evidence="2">GNAT family N-acetyltransferase</fullName>
        <ecNumber evidence="2">2.3.-.-</ecNumber>
    </submittedName>
</protein>
<dbReference type="SUPFAM" id="SSF55729">
    <property type="entry name" value="Acyl-CoA N-acyltransferases (Nat)"/>
    <property type="match status" value="1"/>
</dbReference>
<organism evidence="2 3">
    <name type="scientific">Spirosoma flavum</name>
    <dbReference type="NCBI Taxonomy" id="2048557"/>
    <lineage>
        <taxon>Bacteria</taxon>
        <taxon>Pseudomonadati</taxon>
        <taxon>Bacteroidota</taxon>
        <taxon>Cytophagia</taxon>
        <taxon>Cytophagales</taxon>
        <taxon>Cytophagaceae</taxon>
        <taxon>Spirosoma</taxon>
    </lineage>
</organism>
<keyword evidence="2" id="KW-0808">Transferase</keyword>
<evidence type="ECO:0000313" key="3">
    <source>
        <dbReference type="Proteomes" id="UP001597512"/>
    </source>
</evidence>
<dbReference type="Pfam" id="PF13302">
    <property type="entry name" value="Acetyltransf_3"/>
    <property type="match status" value="1"/>
</dbReference>
<gene>
    <name evidence="2" type="ORF">ACFS25_04540</name>
</gene>